<dbReference type="InterPro" id="IPR050351">
    <property type="entry name" value="BphY/WalK/GraS-like"/>
</dbReference>
<evidence type="ECO:0000256" key="5">
    <source>
        <dbReference type="ARBA" id="ARBA00022777"/>
    </source>
</evidence>
<dbReference type="EMBL" id="JBHTLD010000225">
    <property type="protein sequence ID" value="MFD1188171.1"/>
    <property type="molecule type" value="Genomic_DNA"/>
</dbReference>
<reference evidence="8" key="1">
    <citation type="journal article" date="2019" name="Int. J. Syst. Evol. Microbiol.">
        <title>The Global Catalogue of Microorganisms (GCM) 10K type strain sequencing project: providing services to taxonomists for standard genome sequencing and annotation.</title>
        <authorList>
            <consortium name="The Broad Institute Genomics Platform"/>
            <consortium name="The Broad Institute Genome Sequencing Center for Infectious Disease"/>
            <person name="Wu L."/>
            <person name="Ma J."/>
        </authorList>
    </citation>
    <scope>NUCLEOTIDE SEQUENCE [LARGE SCALE GENOMIC DNA]</scope>
    <source>
        <strain evidence="8">JCM 31319</strain>
    </source>
</reference>
<evidence type="ECO:0000313" key="7">
    <source>
        <dbReference type="EMBL" id="MFD1188171.1"/>
    </source>
</evidence>
<dbReference type="PRINTS" id="PR00344">
    <property type="entry name" value="BCTRLSENSOR"/>
</dbReference>
<comment type="caution">
    <text evidence="7">The sequence shown here is derived from an EMBL/GenBank/DDBJ whole genome shotgun (WGS) entry which is preliminary data.</text>
</comment>
<dbReference type="CDD" id="cd00075">
    <property type="entry name" value="HATPase"/>
    <property type="match status" value="1"/>
</dbReference>
<evidence type="ECO:0000259" key="6">
    <source>
        <dbReference type="PROSITE" id="PS50109"/>
    </source>
</evidence>
<dbReference type="RefSeq" id="WP_377531278.1">
    <property type="nucleotide sequence ID" value="NZ_JBHTLD010000225.1"/>
</dbReference>
<keyword evidence="7" id="KW-0547">Nucleotide-binding</keyword>
<protein>
    <recommendedName>
        <fullName evidence="2">histidine kinase</fullName>
        <ecNumber evidence="2">2.7.13.3</ecNumber>
    </recommendedName>
</protein>
<sequence>MMPSLEPSCKEQLEQLKKEFDEFAYIVSHDLKAPVRAVTNLSTWIEEDLGDDLAPDIKHNMDLLRSRASRLERMIEGLLTFSRSTRLELEVGLTDVSALLQEVKQSISPHITLHVPESICNVLTYKAKLREVLTHVLQNAVAFNDKAQPEIVVTLSEQEHMLLFSISDNGIGIPEEALQKVFTLFYTVAPKDSVDTIGTGLAISKKIVHFAGGTIEAAQNPLGGTTISFTWPKNISALPIL</sequence>
<dbReference type="SMART" id="SM00388">
    <property type="entry name" value="HisKA"/>
    <property type="match status" value="1"/>
</dbReference>
<dbReference type="SUPFAM" id="SSF55874">
    <property type="entry name" value="ATPase domain of HSP90 chaperone/DNA topoisomerase II/histidine kinase"/>
    <property type="match status" value="1"/>
</dbReference>
<evidence type="ECO:0000256" key="4">
    <source>
        <dbReference type="ARBA" id="ARBA00022679"/>
    </source>
</evidence>
<keyword evidence="3" id="KW-0597">Phosphoprotein</keyword>
<dbReference type="InterPro" id="IPR005467">
    <property type="entry name" value="His_kinase_dom"/>
</dbReference>
<dbReference type="Pfam" id="PF00512">
    <property type="entry name" value="HisKA"/>
    <property type="match status" value="1"/>
</dbReference>
<dbReference type="InterPro" id="IPR003661">
    <property type="entry name" value="HisK_dim/P_dom"/>
</dbReference>
<dbReference type="PROSITE" id="PS50109">
    <property type="entry name" value="HIS_KIN"/>
    <property type="match status" value="1"/>
</dbReference>
<keyword evidence="7" id="KW-0067">ATP-binding</keyword>
<dbReference type="EC" id="2.7.13.3" evidence="2"/>
<dbReference type="InterPro" id="IPR036890">
    <property type="entry name" value="HATPase_C_sf"/>
</dbReference>
<evidence type="ECO:0000256" key="2">
    <source>
        <dbReference type="ARBA" id="ARBA00012438"/>
    </source>
</evidence>
<dbReference type="Gene3D" id="3.30.565.10">
    <property type="entry name" value="Histidine kinase-like ATPase, C-terminal domain"/>
    <property type="match status" value="1"/>
</dbReference>
<dbReference type="CDD" id="cd00082">
    <property type="entry name" value="HisKA"/>
    <property type="match status" value="1"/>
</dbReference>
<dbReference type="Gene3D" id="1.10.287.130">
    <property type="match status" value="1"/>
</dbReference>
<dbReference type="InterPro" id="IPR004358">
    <property type="entry name" value="Sig_transdc_His_kin-like_C"/>
</dbReference>
<dbReference type="GO" id="GO:0005524">
    <property type="term" value="F:ATP binding"/>
    <property type="evidence" value="ECO:0007669"/>
    <property type="project" value="UniProtKB-KW"/>
</dbReference>
<organism evidence="7 8">
    <name type="scientific">Pontibacter rugosus</name>
    <dbReference type="NCBI Taxonomy" id="1745966"/>
    <lineage>
        <taxon>Bacteria</taxon>
        <taxon>Pseudomonadati</taxon>
        <taxon>Bacteroidota</taxon>
        <taxon>Cytophagia</taxon>
        <taxon>Cytophagales</taxon>
        <taxon>Hymenobacteraceae</taxon>
        <taxon>Pontibacter</taxon>
    </lineage>
</organism>
<keyword evidence="4" id="KW-0808">Transferase</keyword>
<accession>A0ABW3SW31</accession>
<name>A0ABW3SW31_9BACT</name>
<proteinExistence type="predicted"/>
<gene>
    <name evidence="7" type="ORF">ACFQ2O_18305</name>
</gene>
<dbReference type="InterPro" id="IPR003594">
    <property type="entry name" value="HATPase_dom"/>
</dbReference>
<dbReference type="SMART" id="SM00387">
    <property type="entry name" value="HATPase_c"/>
    <property type="match status" value="1"/>
</dbReference>
<evidence type="ECO:0000313" key="8">
    <source>
        <dbReference type="Proteomes" id="UP001597094"/>
    </source>
</evidence>
<dbReference type="InterPro" id="IPR036097">
    <property type="entry name" value="HisK_dim/P_sf"/>
</dbReference>
<dbReference type="Proteomes" id="UP001597094">
    <property type="component" value="Unassembled WGS sequence"/>
</dbReference>
<feature type="domain" description="Histidine kinase" evidence="6">
    <location>
        <begin position="26"/>
        <end position="235"/>
    </location>
</feature>
<keyword evidence="8" id="KW-1185">Reference proteome</keyword>
<evidence type="ECO:0000256" key="1">
    <source>
        <dbReference type="ARBA" id="ARBA00000085"/>
    </source>
</evidence>
<dbReference type="Pfam" id="PF02518">
    <property type="entry name" value="HATPase_c"/>
    <property type="match status" value="1"/>
</dbReference>
<keyword evidence="5" id="KW-0418">Kinase</keyword>
<dbReference type="PANTHER" id="PTHR42878">
    <property type="entry name" value="TWO-COMPONENT HISTIDINE KINASE"/>
    <property type="match status" value="1"/>
</dbReference>
<evidence type="ECO:0000256" key="3">
    <source>
        <dbReference type="ARBA" id="ARBA00022553"/>
    </source>
</evidence>
<dbReference type="PANTHER" id="PTHR42878:SF15">
    <property type="entry name" value="BACTERIOPHYTOCHROME"/>
    <property type="match status" value="1"/>
</dbReference>
<dbReference type="SUPFAM" id="SSF47384">
    <property type="entry name" value="Homodimeric domain of signal transducing histidine kinase"/>
    <property type="match status" value="1"/>
</dbReference>
<comment type="catalytic activity">
    <reaction evidence="1">
        <text>ATP + protein L-histidine = ADP + protein N-phospho-L-histidine.</text>
        <dbReference type="EC" id="2.7.13.3"/>
    </reaction>
</comment>